<accession>W5L0H8</accession>
<reference evidence="2" key="1">
    <citation type="submission" date="2013-03" db="EMBL/GenBank/DDBJ databases">
        <authorList>
            <person name="Jeffery W."/>
            <person name="Warren W."/>
            <person name="Wilson R.K."/>
        </authorList>
    </citation>
    <scope>NUCLEOTIDE SEQUENCE</scope>
    <source>
        <strain evidence="2">female</strain>
    </source>
</reference>
<reference evidence="2" key="2">
    <citation type="journal article" date="2014" name="Nat. Commun.">
        <title>The cavefish genome reveals candidate genes for eye loss.</title>
        <authorList>
            <person name="McGaugh S.E."/>
            <person name="Gross J.B."/>
            <person name="Aken B."/>
            <person name="Blin M."/>
            <person name="Borowsky R."/>
            <person name="Chalopin D."/>
            <person name="Hinaux H."/>
            <person name="Jeffery W.R."/>
            <person name="Keene A."/>
            <person name="Ma L."/>
            <person name="Minx P."/>
            <person name="Murphy D."/>
            <person name="O'Quin K.E."/>
            <person name="Retaux S."/>
            <person name="Rohner N."/>
            <person name="Searle S.M."/>
            <person name="Stahl B.A."/>
            <person name="Tabin C."/>
            <person name="Volff J.N."/>
            <person name="Yoshizawa M."/>
            <person name="Warren W.C."/>
        </authorList>
    </citation>
    <scope>NUCLEOTIDE SEQUENCE [LARGE SCALE GENOMIC DNA]</scope>
    <source>
        <strain evidence="2">female</strain>
    </source>
</reference>
<dbReference type="GeneTree" id="ENSGT00990000203721"/>
<reference evidence="1" key="4">
    <citation type="submission" date="2025-09" db="UniProtKB">
        <authorList>
            <consortium name="Ensembl"/>
        </authorList>
    </citation>
    <scope>IDENTIFICATION</scope>
</reference>
<dbReference type="AlphaFoldDB" id="W5L0H8"/>
<evidence type="ECO:0000313" key="2">
    <source>
        <dbReference type="Proteomes" id="UP000018467"/>
    </source>
</evidence>
<dbReference type="Ensembl" id="ENSAMXT00000013340.2">
    <property type="protein sequence ID" value="ENSAMXP00000013340.2"/>
    <property type="gene ID" value="ENSAMXG00000012977.2"/>
</dbReference>
<dbReference type="HOGENOM" id="CLU_2637367_0_0_1"/>
<name>W5L0H8_ASTMX</name>
<dbReference type="Bgee" id="ENSAMXG00000012977">
    <property type="expression patterns" value="Expressed in bone element and 3 other cell types or tissues"/>
</dbReference>
<protein>
    <submittedName>
        <fullName evidence="1">Si:ch211-158m24.12</fullName>
    </submittedName>
</protein>
<sequence>MLGLSELGQFLELFLSTLHGQILSLIQAVLVFHCDLQVLLHPLQCHPPHLGLEQGQPQASSWCSADLCSERNSHY</sequence>
<keyword evidence="2" id="KW-1185">Reference proteome</keyword>
<proteinExistence type="predicted"/>
<dbReference type="InParanoid" id="W5L0H8"/>
<organism evidence="1 2">
    <name type="scientific">Astyanax mexicanus</name>
    <name type="common">Blind cave fish</name>
    <name type="synonym">Astyanax fasciatus mexicanus</name>
    <dbReference type="NCBI Taxonomy" id="7994"/>
    <lineage>
        <taxon>Eukaryota</taxon>
        <taxon>Metazoa</taxon>
        <taxon>Chordata</taxon>
        <taxon>Craniata</taxon>
        <taxon>Vertebrata</taxon>
        <taxon>Euteleostomi</taxon>
        <taxon>Actinopterygii</taxon>
        <taxon>Neopterygii</taxon>
        <taxon>Teleostei</taxon>
        <taxon>Ostariophysi</taxon>
        <taxon>Characiformes</taxon>
        <taxon>Characoidei</taxon>
        <taxon>Acestrorhamphidae</taxon>
        <taxon>Acestrorhamphinae</taxon>
        <taxon>Astyanax</taxon>
    </lineage>
</organism>
<dbReference type="eggNOG" id="ENOG502SZSC">
    <property type="taxonomic scope" value="Eukaryota"/>
</dbReference>
<evidence type="ECO:0000313" key="1">
    <source>
        <dbReference type="Ensembl" id="ENSAMXP00000013340.2"/>
    </source>
</evidence>
<reference evidence="1" key="3">
    <citation type="submission" date="2025-08" db="UniProtKB">
        <authorList>
            <consortium name="Ensembl"/>
        </authorList>
    </citation>
    <scope>IDENTIFICATION</scope>
</reference>
<dbReference type="Proteomes" id="UP000018467">
    <property type="component" value="Unassembled WGS sequence"/>
</dbReference>